<dbReference type="CDD" id="cd00586">
    <property type="entry name" value="4HBT"/>
    <property type="match status" value="2"/>
</dbReference>
<evidence type="ECO:0000313" key="10">
    <source>
        <dbReference type="EMBL" id="KRN27423.1"/>
    </source>
</evidence>
<feature type="domain" description="Acyl-ACP thioesterase N-terminal hotdog" evidence="8">
    <location>
        <begin position="3"/>
        <end position="132"/>
    </location>
</feature>
<reference evidence="12 13" key="1">
    <citation type="journal article" date="2015" name="Genome Announc.">
        <title>Expanding the biotechnology potential of lactobacilli through comparative genomics of 213 strains and associated genera.</title>
        <authorList>
            <person name="Sun Z."/>
            <person name="Harris H.M."/>
            <person name="McCann A."/>
            <person name="Guo C."/>
            <person name="Argimon S."/>
            <person name="Zhang W."/>
            <person name="Yang X."/>
            <person name="Jeffery I.B."/>
            <person name="Cooney J.C."/>
            <person name="Kagawa T.F."/>
            <person name="Liu W."/>
            <person name="Song Y."/>
            <person name="Salvetti E."/>
            <person name="Wrobel A."/>
            <person name="Rasinkangas P."/>
            <person name="Parkhill J."/>
            <person name="Rea M.C."/>
            <person name="O'Sullivan O."/>
            <person name="Ritari J."/>
            <person name="Douillard F.P."/>
            <person name="Paul Ross R."/>
            <person name="Yang R."/>
            <person name="Briner A.E."/>
            <person name="Felis G.E."/>
            <person name="de Vos W.M."/>
            <person name="Barrangou R."/>
            <person name="Klaenhammer T.R."/>
            <person name="Caufield P.W."/>
            <person name="Cui Y."/>
            <person name="Zhang H."/>
            <person name="O'Toole P.W."/>
        </authorList>
    </citation>
    <scope>NUCLEOTIDE SEQUENCE [LARGE SCALE GENOMIC DNA]</scope>
    <source>
        <strain evidence="10 13">ATCC BAA-66</strain>
        <strain evidence="11 12">DSM 13344</strain>
    </source>
</reference>
<dbReference type="InterPro" id="IPR002864">
    <property type="entry name" value="Acyl-ACP_thioesterase_NHD"/>
</dbReference>
<keyword evidence="5" id="KW-0809">Transit peptide</keyword>
<keyword evidence="2" id="KW-0444">Lipid biosynthesis</keyword>
<dbReference type="Pfam" id="PF20791">
    <property type="entry name" value="Acyl-ACP_TE_C"/>
    <property type="match status" value="1"/>
</dbReference>
<comment type="similarity">
    <text evidence="1">Belongs to the acyl-ACP thioesterase family.</text>
</comment>
<keyword evidence="6" id="KW-0443">Lipid metabolism</keyword>
<dbReference type="GO" id="GO:0016297">
    <property type="term" value="F:fatty acyl-[ACP] hydrolase activity"/>
    <property type="evidence" value="ECO:0007669"/>
    <property type="project" value="InterPro"/>
</dbReference>
<feature type="domain" description="Acyl-ACP thioesterase-like C-terminal" evidence="9">
    <location>
        <begin position="152"/>
        <end position="243"/>
    </location>
</feature>
<keyword evidence="12" id="KW-1185">Reference proteome</keyword>
<dbReference type="InterPro" id="IPR029069">
    <property type="entry name" value="HotDog_dom_sf"/>
</dbReference>
<keyword evidence="7" id="KW-0275">Fatty acid biosynthesis</keyword>
<evidence type="ECO:0000313" key="12">
    <source>
        <dbReference type="Proteomes" id="UP000051645"/>
    </source>
</evidence>
<dbReference type="Gene3D" id="3.10.129.10">
    <property type="entry name" value="Hotdog Thioesterase"/>
    <property type="match status" value="1"/>
</dbReference>
<name>A0A0R2FFQ4_9LACO</name>
<evidence type="ECO:0000313" key="13">
    <source>
        <dbReference type="Proteomes" id="UP000051751"/>
    </source>
</evidence>
<dbReference type="PATRIC" id="fig|81857.3.peg.2126"/>
<dbReference type="Pfam" id="PF01643">
    <property type="entry name" value="Acyl-ACP_TE"/>
    <property type="match status" value="1"/>
</dbReference>
<dbReference type="Proteomes" id="UP000051645">
    <property type="component" value="Unassembled WGS sequence"/>
</dbReference>
<keyword evidence="3" id="KW-0378">Hydrolase</keyword>
<dbReference type="EMBL" id="JQAT01000008">
    <property type="protein sequence ID" value="KRN27423.1"/>
    <property type="molecule type" value="Genomic_DNA"/>
</dbReference>
<dbReference type="GO" id="GO:0000036">
    <property type="term" value="F:acyl carrier activity"/>
    <property type="evidence" value="ECO:0007669"/>
    <property type="project" value="TreeGrafter"/>
</dbReference>
<gene>
    <name evidence="10" type="ORF">IV38_GL002075</name>
    <name evidence="11" type="ORF">IV40_GL001375</name>
</gene>
<dbReference type="RefSeq" id="WP_057769622.1">
    <property type="nucleotide sequence ID" value="NZ_JQAT01000008.1"/>
</dbReference>
<evidence type="ECO:0000256" key="2">
    <source>
        <dbReference type="ARBA" id="ARBA00022516"/>
    </source>
</evidence>
<evidence type="ECO:0000259" key="9">
    <source>
        <dbReference type="Pfam" id="PF20791"/>
    </source>
</evidence>
<evidence type="ECO:0000256" key="7">
    <source>
        <dbReference type="ARBA" id="ARBA00023160"/>
    </source>
</evidence>
<dbReference type="InterPro" id="IPR045023">
    <property type="entry name" value="FATA/B"/>
</dbReference>
<dbReference type="PANTHER" id="PTHR31727">
    <property type="entry name" value="OLEOYL-ACYL CARRIER PROTEIN THIOESTERASE 1, CHLOROPLASTIC"/>
    <property type="match status" value="1"/>
</dbReference>
<organism evidence="10 13">
    <name type="scientific">Lactobacillus selangorensis</name>
    <dbReference type="NCBI Taxonomy" id="81857"/>
    <lineage>
        <taxon>Bacteria</taxon>
        <taxon>Bacillati</taxon>
        <taxon>Bacillota</taxon>
        <taxon>Bacilli</taxon>
        <taxon>Lactobacillales</taxon>
        <taxon>Lactobacillaceae</taxon>
        <taxon>Lactobacillus</taxon>
    </lineage>
</organism>
<evidence type="ECO:0000256" key="6">
    <source>
        <dbReference type="ARBA" id="ARBA00023098"/>
    </source>
</evidence>
<keyword evidence="4" id="KW-0276">Fatty acid metabolism</keyword>
<evidence type="ECO:0000256" key="1">
    <source>
        <dbReference type="ARBA" id="ARBA00006500"/>
    </source>
</evidence>
<accession>A0A0R2FFQ4</accession>
<dbReference type="AlphaFoldDB" id="A0A0R2FFQ4"/>
<dbReference type="EMBL" id="JQAZ01000004">
    <property type="protein sequence ID" value="KRN31380.1"/>
    <property type="molecule type" value="Genomic_DNA"/>
</dbReference>
<sequence length="254" mass="29631">MAGLKYREQYRIPYFEADATGEMTLSSMINVMVLVSDHQSDALGVGLAVMNAHDVGWVITQYHMNITRFPKVDEVVTVTTEATSYNKYFCYRHFWMHDSDGNELASVAGTFVMMSFKTRRMVKVIPEIIQAYQSDEINGVEKFPRIPHLDAKKSTGKNYRVRYFDIDSNRHVNNVHYFDWMLDALRRDFLLTHNVKTLDIRYEREIHYGETTQSQVEFADSLRTLHRIQTGDTTNAEAQIEWADRPEPEKVENE</sequence>
<evidence type="ECO:0000256" key="4">
    <source>
        <dbReference type="ARBA" id="ARBA00022832"/>
    </source>
</evidence>
<dbReference type="OrthoDB" id="9801517at2"/>
<evidence type="ECO:0000259" key="8">
    <source>
        <dbReference type="Pfam" id="PF01643"/>
    </source>
</evidence>
<dbReference type="STRING" id="81857.IV38_GL002075"/>
<dbReference type="Proteomes" id="UP000051751">
    <property type="component" value="Unassembled WGS sequence"/>
</dbReference>
<proteinExistence type="inferred from homology"/>
<comment type="caution">
    <text evidence="10">The sequence shown here is derived from an EMBL/GenBank/DDBJ whole genome shotgun (WGS) entry which is preliminary data.</text>
</comment>
<dbReference type="InterPro" id="IPR049427">
    <property type="entry name" value="Acyl-ACP_TE_C"/>
</dbReference>
<evidence type="ECO:0000313" key="11">
    <source>
        <dbReference type="EMBL" id="KRN31380.1"/>
    </source>
</evidence>
<protein>
    <submittedName>
        <fullName evidence="10">Oleoyl-[acyl-carrier protein] thioesterase</fullName>
    </submittedName>
</protein>
<dbReference type="PANTHER" id="PTHR31727:SF6">
    <property type="entry name" value="OLEOYL-ACYL CARRIER PROTEIN THIOESTERASE 1, CHLOROPLASTIC"/>
    <property type="match status" value="1"/>
</dbReference>
<evidence type="ECO:0000256" key="3">
    <source>
        <dbReference type="ARBA" id="ARBA00022801"/>
    </source>
</evidence>
<evidence type="ECO:0000256" key="5">
    <source>
        <dbReference type="ARBA" id="ARBA00022946"/>
    </source>
</evidence>
<dbReference type="SUPFAM" id="SSF54637">
    <property type="entry name" value="Thioesterase/thiol ester dehydrase-isomerase"/>
    <property type="match status" value="2"/>
</dbReference>